<dbReference type="InterPro" id="IPR029045">
    <property type="entry name" value="ClpP/crotonase-like_dom_sf"/>
</dbReference>
<dbReference type="EMBL" id="VSKM01000009">
    <property type="protein sequence ID" value="TYB73087.1"/>
    <property type="molecule type" value="Genomic_DNA"/>
</dbReference>
<keyword evidence="4" id="KW-1185">Reference proteome</keyword>
<dbReference type="GO" id="GO:1905202">
    <property type="term" value="C:methylcrotonoyl-CoA carboxylase complex"/>
    <property type="evidence" value="ECO:0007669"/>
    <property type="project" value="TreeGrafter"/>
</dbReference>
<dbReference type="GO" id="GO:0006552">
    <property type="term" value="P:L-leucine catabolic process"/>
    <property type="evidence" value="ECO:0007669"/>
    <property type="project" value="TreeGrafter"/>
</dbReference>
<feature type="domain" description="CoA carboxyltransferase N-terminal" evidence="1">
    <location>
        <begin position="12"/>
        <end position="270"/>
    </location>
</feature>
<reference evidence="3 4" key="1">
    <citation type="submission" date="2019-08" db="EMBL/GenBank/DDBJ databases">
        <title>Genomes of Antarctic Bizionia species.</title>
        <authorList>
            <person name="Bowman J.P."/>
        </authorList>
    </citation>
    <scope>NUCLEOTIDE SEQUENCE [LARGE SCALE GENOMIC DNA]</scope>
    <source>
        <strain evidence="3 4">HFD</strain>
    </source>
</reference>
<organism evidence="3 4">
    <name type="scientific">Bizionia saleffrena</name>
    <dbReference type="NCBI Taxonomy" id="291189"/>
    <lineage>
        <taxon>Bacteria</taxon>
        <taxon>Pseudomonadati</taxon>
        <taxon>Bacteroidota</taxon>
        <taxon>Flavobacteriia</taxon>
        <taxon>Flavobacteriales</taxon>
        <taxon>Flavobacteriaceae</taxon>
        <taxon>Bizionia</taxon>
    </lineage>
</organism>
<dbReference type="InterPro" id="IPR011762">
    <property type="entry name" value="COA_CT_N"/>
</dbReference>
<name>A0A8H2LE94_9FLAO</name>
<gene>
    <name evidence="3" type="ORF">ES676_10045</name>
</gene>
<dbReference type="FunFam" id="3.90.226.10:FF:000030">
    <property type="entry name" value="Acetyl-CoA carboxylase carboxyltransferase subunit"/>
    <property type="match status" value="1"/>
</dbReference>
<dbReference type="PANTHER" id="PTHR22855:SF13">
    <property type="entry name" value="METHYLCROTONOYL-COA CARBOXYLASE BETA CHAIN, MITOCHONDRIAL"/>
    <property type="match status" value="1"/>
</dbReference>
<evidence type="ECO:0000259" key="1">
    <source>
        <dbReference type="PROSITE" id="PS50980"/>
    </source>
</evidence>
<dbReference type="AlphaFoldDB" id="A0A8H2LE94"/>
<protein>
    <submittedName>
        <fullName evidence="3">Acyl-CoA carboxylase subunit beta</fullName>
    </submittedName>
</protein>
<dbReference type="RefSeq" id="WP_148370194.1">
    <property type="nucleotide sequence ID" value="NZ_VSKM01000009.1"/>
</dbReference>
<feature type="domain" description="CoA carboxyltransferase C-terminal" evidence="2">
    <location>
        <begin position="270"/>
        <end position="533"/>
    </location>
</feature>
<dbReference type="InterPro" id="IPR034733">
    <property type="entry name" value="AcCoA_carboxyl_beta"/>
</dbReference>
<dbReference type="Proteomes" id="UP000323324">
    <property type="component" value="Unassembled WGS sequence"/>
</dbReference>
<dbReference type="PROSITE" id="PS50989">
    <property type="entry name" value="COA_CT_CTER"/>
    <property type="match status" value="1"/>
</dbReference>
<dbReference type="PROSITE" id="PS50980">
    <property type="entry name" value="COA_CT_NTER"/>
    <property type="match status" value="1"/>
</dbReference>
<sequence>MDINFNKNEDHNKLLVSDLKKRLVHVKLGGGKKRIEKLHAQNKLTARERINYLLDSKKQSIEIGAFAGDGMYEEHGGCPSGGVVVKMGYVKGKQCIVVANDATVKAGAWFPITGKKNLRAQEIAIENRLPIIYLVDSAGVYLPLQDEIFPDKEHFGRIFRNNAIMSSMGITQIAAIMGSCVAGGAYLPIMSDEAIIVEKTGSIFLAGSYLVKAAIGESIDNETLGGATTHCEISGVTDYKAKDDKDALDKIKNIIDKIGDFDKAGFNRIDAKKPTENPEDIYGILPKSRADQYDMYEVIKRLVDNSEFEEYKADYGKTIITAYARIDGWAVGIVANQRKLVKTKRGEMQFGGVIYNDSADKSTRFIANCNQKKIPLVFLQDVTGFMVGSKSEHGGIIKDGAKMVNAVSNSVVPKFTIIIGNSYGAGNYAMCGKAYDPRLIAAWPSAELAVMSGKSAAKVLLQIETASLKKKGETITKEKEEELFNKIKKRYDEQVSPYYAASRIWTDGVIDPLDTRTWISMGIEAANHAPIEKKFNLGVIQV</sequence>
<proteinExistence type="predicted"/>
<dbReference type="Pfam" id="PF01039">
    <property type="entry name" value="Carboxyl_trans"/>
    <property type="match status" value="1"/>
</dbReference>
<accession>A0A8H2LE94</accession>
<dbReference type="FunFam" id="3.90.226.10:FF:000004">
    <property type="entry name" value="Methylcrotonoyl-CoA carboxylase beta chain"/>
    <property type="match status" value="1"/>
</dbReference>
<dbReference type="GO" id="GO:0004485">
    <property type="term" value="F:methylcrotonoyl-CoA carboxylase activity"/>
    <property type="evidence" value="ECO:0007669"/>
    <property type="project" value="TreeGrafter"/>
</dbReference>
<dbReference type="PANTHER" id="PTHR22855">
    <property type="entry name" value="ACETYL, PROPIONYL, PYRUVATE, AND GLUTACONYL CARBOXYLASE-RELATED"/>
    <property type="match status" value="1"/>
</dbReference>
<comment type="caution">
    <text evidence="3">The sequence shown here is derived from an EMBL/GenBank/DDBJ whole genome shotgun (WGS) entry which is preliminary data.</text>
</comment>
<evidence type="ECO:0000259" key="2">
    <source>
        <dbReference type="PROSITE" id="PS50989"/>
    </source>
</evidence>
<evidence type="ECO:0000313" key="4">
    <source>
        <dbReference type="Proteomes" id="UP000323324"/>
    </source>
</evidence>
<evidence type="ECO:0000313" key="3">
    <source>
        <dbReference type="EMBL" id="TYB73087.1"/>
    </source>
</evidence>
<dbReference type="Gene3D" id="3.90.226.10">
    <property type="entry name" value="2-enoyl-CoA Hydratase, Chain A, domain 1"/>
    <property type="match status" value="2"/>
</dbReference>
<dbReference type="InterPro" id="IPR011763">
    <property type="entry name" value="COA_CT_C"/>
</dbReference>
<dbReference type="InterPro" id="IPR045190">
    <property type="entry name" value="MCCB/AccD1-like"/>
</dbReference>
<dbReference type="SUPFAM" id="SSF52096">
    <property type="entry name" value="ClpP/crotonase"/>
    <property type="match status" value="2"/>
</dbReference>